<evidence type="ECO:0000256" key="1">
    <source>
        <dbReference type="SAM" id="MobiDB-lite"/>
    </source>
</evidence>
<feature type="compositionally biased region" description="Low complexity" evidence="1">
    <location>
        <begin position="231"/>
        <end position="245"/>
    </location>
</feature>
<feature type="compositionally biased region" description="Basic and acidic residues" evidence="1">
    <location>
        <begin position="190"/>
        <end position="200"/>
    </location>
</feature>
<protein>
    <recommendedName>
        <fullName evidence="4">CRAL-TRIO domain-containing protein</fullName>
    </recommendedName>
</protein>
<dbReference type="EMBL" id="JACVVK020000014">
    <property type="protein sequence ID" value="KAK7504662.1"/>
    <property type="molecule type" value="Genomic_DNA"/>
</dbReference>
<dbReference type="PANTHER" id="PTHR45845">
    <property type="entry name" value="RHO GUANINE NUCLEOTIDE EXCHANGE FACTOR-RELATED"/>
    <property type="match status" value="1"/>
</dbReference>
<evidence type="ECO:0000313" key="2">
    <source>
        <dbReference type="EMBL" id="KAK7504662.1"/>
    </source>
</evidence>
<dbReference type="Proteomes" id="UP001519460">
    <property type="component" value="Unassembled WGS sequence"/>
</dbReference>
<name>A0ABD0LYS8_9CAEN</name>
<comment type="caution">
    <text evidence="2">The sequence shown here is derived from an EMBL/GenBank/DDBJ whole genome shotgun (WGS) entry which is preliminary data.</text>
</comment>
<gene>
    <name evidence="2" type="ORF">BaRGS_00004148</name>
</gene>
<reference evidence="2 3" key="1">
    <citation type="journal article" date="2023" name="Sci. Data">
        <title>Genome assembly of the Korean intertidal mud-creeper Batillaria attramentaria.</title>
        <authorList>
            <person name="Patra A.K."/>
            <person name="Ho P.T."/>
            <person name="Jun S."/>
            <person name="Lee S.J."/>
            <person name="Kim Y."/>
            <person name="Won Y.J."/>
        </authorList>
    </citation>
    <scope>NUCLEOTIDE SEQUENCE [LARGE SCALE GENOMIC DNA]</scope>
    <source>
        <strain evidence="2">Wonlab-2016</strain>
    </source>
</reference>
<evidence type="ECO:0008006" key="4">
    <source>
        <dbReference type="Google" id="ProtNLM"/>
    </source>
</evidence>
<dbReference type="PANTHER" id="PTHR45845:SF3">
    <property type="entry name" value="PURATROPHIN-1-LIKE, ISOFORM A"/>
    <property type="match status" value="1"/>
</dbReference>
<organism evidence="2 3">
    <name type="scientific">Batillaria attramentaria</name>
    <dbReference type="NCBI Taxonomy" id="370345"/>
    <lineage>
        <taxon>Eukaryota</taxon>
        <taxon>Metazoa</taxon>
        <taxon>Spiralia</taxon>
        <taxon>Lophotrochozoa</taxon>
        <taxon>Mollusca</taxon>
        <taxon>Gastropoda</taxon>
        <taxon>Caenogastropoda</taxon>
        <taxon>Sorbeoconcha</taxon>
        <taxon>Cerithioidea</taxon>
        <taxon>Batillariidae</taxon>
        <taxon>Batillaria</taxon>
    </lineage>
</organism>
<dbReference type="InterPro" id="IPR052231">
    <property type="entry name" value="Rho_GEF_signaling-related"/>
</dbReference>
<feature type="region of interest" description="Disordered" evidence="1">
    <location>
        <begin position="175"/>
        <end position="349"/>
    </location>
</feature>
<evidence type="ECO:0000313" key="3">
    <source>
        <dbReference type="Proteomes" id="UP001519460"/>
    </source>
</evidence>
<dbReference type="AlphaFoldDB" id="A0ABD0LYS8"/>
<proteinExistence type="predicted"/>
<dbReference type="SUPFAM" id="SSF46966">
    <property type="entry name" value="Spectrin repeat"/>
    <property type="match status" value="1"/>
</dbReference>
<sequence>MKVVKVLQLQRILGVFDMHTKVLIAGDEAVGTIGGAMIGDVCLPTDSTSTTVVTEDSDTSREDSTSATFPEDSTWPLTHDDAVLVHLCEATPAAHLVQDGDFYFCLRRSSADDASCEYRRTFSSKTMDWVEKARSAPDHELSYILRQCLIATEYTVRHLQWEEVLERNGLHLGGPFSGPASYGRQDVSSDSDRASRRDSNSDAPSGGYHSCNEQASADSSVSSRRDSHGQGCDLSDGSASDASGATILGARQRTASASDSPGDVNGVGGGDSVRTSGCASDDMEADSRTRSGSGGEGNGSDTVGVDTSHGGGRLRNGSTSDSDRSPSSRGSPSTLRRDRTNSTYYTRRHLEAPQTITDLDYQLLHSGIAILPEFEFGTSDLSGKRLIFIFTCSVLWHNRQVVSAELTRLLMYYFSIPRRELMSQGVTIVVDVRGATSSTVNILLESLYLFKDNIPNSVSVIHVLADKPTQSLVLKSPVYDPQSGVGVDLILSQEMLLRSVSLDQLPPALDGTFPYSHEEWVRFRMRVEPFLTNCVTVAQYLVEVMQEISSSDFLPRSSQATRELIERHEAQVKTAFNDPRLLSIQNDGEAIMSSLRREESSCCHSEDYRHALEKVSSLYRQLQDTMSRLAHLADTRLNRLEQCLQLRGFEEECDKVGISHLV</sequence>
<accession>A0ABD0LYS8</accession>
<dbReference type="Gene3D" id="1.20.58.60">
    <property type="match status" value="1"/>
</dbReference>
<feature type="region of interest" description="Disordered" evidence="1">
    <location>
        <begin position="49"/>
        <end position="72"/>
    </location>
</feature>
<keyword evidence="3" id="KW-1185">Reference proteome</keyword>